<dbReference type="PANTHER" id="PTHR47786">
    <property type="entry name" value="ALPHA-1,4-GLUCAN:MALTOSE-1-PHOSPHATE MALTOSYLTRANSFERASE"/>
    <property type="match status" value="1"/>
</dbReference>
<feature type="binding site" evidence="6">
    <location>
        <position position="256"/>
    </location>
    <ligand>
        <name>alpha-maltose 1-phosphate</name>
        <dbReference type="ChEBI" id="CHEBI:63576"/>
    </ligand>
</feature>
<gene>
    <name evidence="6" type="primary">glgE</name>
    <name evidence="8" type="ORF">C7B43_01815</name>
</gene>
<keyword evidence="2 6" id="KW-0328">Glycosyltransferase</keyword>
<dbReference type="GO" id="GO:0016758">
    <property type="term" value="F:hexosyltransferase activity"/>
    <property type="evidence" value="ECO:0007669"/>
    <property type="project" value="UniProtKB-UniRule"/>
</dbReference>
<comment type="subunit">
    <text evidence="1 6">Homodimer.</text>
</comment>
<comment type="function">
    <text evidence="6">Maltosyltransferase that uses maltose 1-phosphate (M1P) as the sugar donor to elongate linear or branched alpha-(1-&gt;4)-glucans. Is involved in a branched alpha-glucan biosynthetic pathway from trehalose, together with TreS, Mak and GlgB.</text>
</comment>
<feature type="active site" description="Proton donor" evidence="6">
    <location>
        <position position="416"/>
    </location>
</feature>
<dbReference type="InterPro" id="IPR013783">
    <property type="entry name" value="Ig-like_fold"/>
</dbReference>
<dbReference type="InterPro" id="IPR021828">
    <property type="entry name" value="GlgE_dom_N/S"/>
</dbReference>
<comment type="caution">
    <text evidence="8">The sequence shown here is derived from an EMBL/GenBank/DDBJ whole genome shotgun (WGS) entry which is preliminary data.</text>
</comment>
<evidence type="ECO:0000256" key="3">
    <source>
        <dbReference type="ARBA" id="ARBA00022679"/>
    </source>
</evidence>
<keyword evidence="3 6" id="KW-0808">Transferase</keyword>
<protein>
    <recommendedName>
        <fullName evidence="6">Alpha-1,4-glucan:maltose-1-phosphate maltosyltransferase</fullName>
        <shortName evidence="6">GMPMT</shortName>
        <ecNumber evidence="6">2.4.99.16</ecNumber>
    </recommendedName>
    <alternativeName>
        <fullName evidence="6">(1-&gt;4)-alpha-D-glucan:maltose-1-phosphate alpha-D-maltosyltransferase</fullName>
    </alternativeName>
</protein>
<dbReference type="SUPFAM" id="SSF51445">
    <property type="entry name" value="(Trans)glycosidases"/>
    <property type="match status" value="1"/>
</dbReference>
<name>A0A2T2XAH3_9FIRM</name>
<feature type="binding site" evidence="6">
    <location>
        <begin position="529"/>
        <end position="530"/>
    </location>
    <ligand>
        <name>alpha-maltose 1-phosphate</name>
        <dbReference type="ChEBI" id="CHEBI:63576"/>
    </ligand>
</feature>
<accession>A0A2T2XAH3</accession>
<dbReference type="InterPro" id="IPR026585">
    <property type="entry name" value="GlgE"/>
</dbReference>
<feature type="site" description="Transition state stabilizer" evidence="6">
    <location>
        <position position="474"/>
    </location>
</feature>
<dbReference type="GO" id="GO:0004553">
    <property type="term" value="F:hydrolase activity, hydrolyzing O-glycosyl compounds"/>
    <property type="evidence" value="ECO:0007669"/>
    <property type="project" value="InterPro"/>
</dbReference>
<dbReference type="Pfam" id="PF11896">
    <property type="entry name" value="GlgE_dom_N_S"/>
    <property type="match status" value="1"/>
</dbReference>
<reference evidence="8 9" key="1">
    <citation type="journal article" date="2014" name="BMC Genomics">
        <title>Comparison of environmental and isolate Sulfobacillus genomes reveals diverse carbon, sulfur, nitrogen, and hydrogen metabolisms.</title>
        <authorList>
            <person name="Justice N.B."/>
            <person name="Norman A."/>
            <person name="Brown C.T."/>
            <person name="Singh A."/>
            <person name="Thomas B.C."/>
            <person name="Banfield J.F."/>
        </authorList>
    </citation>
    <scope>NUCLEOTIDE SEQUENCE [LARGE SCALE GENOMIC DNA]</scope>
    <source>
        <strain evidence="8">AMDSBA1</strain>
    </source>
</reference>
<dbReference type="EC" id="2.4.99.16" evidence="6"/>
<dbReference type="SMART" id="SM00642">
    <property type="entry name" value="Aamy"/>
    <property type="match status" value="1"/>
</dbReference>
<feature type="active site" description="Nucleophile" evidence="6">
    <location>
        <position position="387"/>
    </location>
</feature>
<dbReference type="InterPro" id="IPR049171">
    <property type="entry name" value="GLGE_C"/>
</dbReference>
<sequence length="659" mass="76135">MTQDGRMRVYIFHVVPTIDGGRYPIKRIIGDTVSVEADLVADGHDIVGGRLGYRRVPNTSWSYVPLQALDNDRYRAEFDVRELGLYEYVVEGWIDEFLSWGQRFNKKLSLNQDIDVELQIGREIVGKRLALYSRPYQDSAPVVHTIKELESWINRFDRAPRDECESLLRSSRLEEIMRSCPDVSHIASSRIFSVRVDRERAGFGAWYEFFPRSCPSRKGSHGNLRECEDFLSYVADLGFDVVYLPPIHPIGLKHRKGSNNHTVASPGDPGSPWAIGGPEGGHTAIHPQLGTLEDFDHFVQRVNTLNMELALDLTFQCSPDHPWVVEHPEWFRHFPDGSIQYAENPPKKYEDVFPLNFDCEDWPALWQALLDVTIFWAERGVRIFRVDNPHTKPLPFWEWFISQMKDRFPDVIFLSEAFTRPKLMEALSKLGFSQSYTYFAWRNTAQELRDYVSELVFGDKKEYFRPSFWPNTPDILTSYLQTGLPSAFTVRFILAATLSPNYGIYGPAFELLEHEPLFVGGEEYNHSEKYEVRSWDLSREPNIQNIIRKVNGIRHHEAALKHGSVLAFHQIDNPQILVYSKRDQNNESVLLMVINLDPMYTQSGWTALDMRALGLKEDAHFVVHDLLTGARYAWQGPYNYVELRPDGYNAHLLRIEEGI</sequence>
<evidence type="ECO:0000256" key="2">
    <source>
        <dbReference type="ARBA" id="ARBA00022676"/>
    </source>
</evidence>
<evidence type="ECO:0000313" key="9">
    <source>
        <dbReference type="Proteomes" id="UP000242699"/>
    </source>
</evidence>
<dbReference type="PANTHER" id="PTHR47786:SF2">
    <property type="entry name" value="GLYCOSYL HYDROLASE FAMILY 13 CATALYTIC DOMAIN-CONTAINING PROTEIN"/>
    <property type="match status" value="1"/>
</dbReference>
<dbReference type="Pfam" id="PF21702">
    <property type="entry name" value="GLGE_C"/>
    <property type="match status" value="1"/>
</dbReference>
<dbReference type="Proteomes" id="UP000242699">
    <property type="component" value="Unassembled WGS sequence"/>
</dbReference>
<feature type="domain" description="Glycosyl hydrolase family 13 catalytic" evidence="7">
    <location>
        <begin position="208"/>
        <end position="554"/>
    </location>
</feature>
<dbReference type="InterPro" id="IPR006047">
    <property type="entry name" value="GH13_cat_dom"/>
</dbReference>
<feature type="binding site" evidence="6">
    <location>
        <position position="351"/>
    </location>
    <ligand>
        <name>alpha-maltose 1-phosphate</name>
        <dbReference type="ChEBI" id="CHEBI:63576"/>
    </ligand>
</feature>
<dbReference type="InterPro" id="IPR013780">
    <property type="entry name" value="Glyco_hydro_b"/>
</dbReference>
<organism evidence="8 9">
    <name type="scientific">Sulfobacillus benefaciens</name>
    <dbReference type="NCBI Taxonomy" id="453960"/>
    <lineage>
        <taxon>Bacteria</taxon>
        <taxon>Bacillati</taxon>
        <taxon>Bacillota</taxon>
        <taxon>Clostridia</taxon>
        <taxon>Eubacteriales</taxon>
        <taxon>Clostridiales Family XVII. Incertae Sedis</taxon>
        <taxon>Sulfobacillus</taxon>
    </lineage>
</organism>
<evidence type="ECO:0000256" key="4">
    <source>
        <dbReference type="ARBA" id="ARBA00023277"/>
    </source>
</evidence>
<feature type="binding site" evidence="6">
    <location>
        <position position="388"/>
    </location>
    <ligand>
        <name>alpha-maltose 1-phosphate</name>
        <dbReference type="ChEBI" id="CHEBI:63576"/>
    </ligand>
</feature>
<dbReference type="Gene3D" id="3.20.20.80">
    <property type="entry name" value="Glycosidases"/>
    <property type="match status" value="1"/>
</dbReference>
<dbReference type="InterPro" id="IPR017853">
    <property type="entry name" value="GH"/>
</dbReference>
<dbReference type="Gene3D" id="2.60.40.1180">
    <property type="entry name" value="Golgi alpha-mannosidase II"/>
    <property type="match status" value="1"/>
</dbReference>
<dbReference type="HAMAP" id="MF_02124">
    <property type="entry name" value="GlgE"/>
    <property type="match status" value="1"/>
</dbReference>
<proteinExistence type="inferred from homology"/>
<dbReference type="Gene3D" id="2.60.40.10">
    <property type="entry name" value="Immunoglobulins"/>
    <property type="match status" value="1"/>
</dbReference>
<evidence type="ECO:0000259" key="7">
    <source>
        <dbReference type="SMART" id="SM00642"/>
    </source>
</evidence>
<dbReference type="GO" id="GO:0030979">
    <property type="term" value="P:alpha-glucan biosynthetic process"/>
    <property type="evidence" value="ECO:0007669"/>
    <property type="project" value="UniProtKB-UniRule"/>
</dbReference>
<dbReference type="AlphaFoldDB" id="A0A2T2XAH3"/>
<evidence type="ECO:0000256" key="1">
    <source>
        <dbReference type="ARBA" id="ARBA00011738"/>
    </source>
</evidence>
<comment type="catalytic activity">
    <reaction evidence="5 6">
        <text>alpha-maltose 1-phosphate + [(1-&gt;4)-alpha-D-glucosyl](n) = [(1-&gt;4)-alpha-D-glucosyl](n+2) + phosphate</text>
        <dbReference type="Rhea" id="RHEA:42692"/>
        <dbReference type="Rhea" id="RHEA-COMP:9584"/>
        <dbReference type="Rhea" id="RHEA-COMP:10183"/>
        <dbReference type="ChEBI" id="CHEBI:15444"/>
        <dbReference type="ChEBI" id="CHEBI:43474"/>
        <dbReference type="ChEBI" id="CHEBI:63576"/>
        <dbReference type="EC" id="2.4.99.16"/>
    </reaction>
</comment>
<dbReference type="CDD" id="cd11344">
    <property type="entry name" value="AmyAc_GlgE_like"/>
    <property type="match status" value="1"/>
</dbReference>
<keyword evidence="4 6" id="KW-0119">Carbohydrate metabolism</keyword>
<evidence type="ECO:0000256" key="5">
    <source>
        <dbReference type="ARBA" id="ARBA00048735"/>
    </source>
</evidence>
<evidence type="ECO:0000313" key="8">
    <source>
        <dbReference type="EMBL" id="PSR31458.1"/>
    </source>
</evidence>
<feature type="binding site" evidence="6">
    <location>
        <position position="316"/>
    </location>
    <ligand>
        <name>alpha-maltose 1-phosphate</name>
        <dbReference type="ChEBI" id="CHEBI:63576"/>
    </ligand>
</feature>
<evidence type="ECO:0000256" key="6">
    <source>
        <dbReference type="HAMAP-Rule" id="MF_02124"/>
    </source>
</evidence>
<dbReference type="EMBL" id="PXYT01000002">
    <property type="protein sequence ID" value="PSR31458.1"/>
    <property type="molecule type" value="Genomic_DNA"/>
</dbReference>
<dbReference type="Gene3D" id="1.20.58.80">
    <property type="entry name" value="Phosphotransferase system, lactose/cellobiose-type IIA subunit"/>
    <property type="match status" value="1"/>
</dbReference>
<comment type="similarity">
    <text evidence="6">Belongs to the glycosyl hydrolase 13 family. GlgE subfamily.</text>
</comment>